<dbReference type="EMBL" id="CP002038">
    <property type="protein sequence ID" value="ADM96259.1"/>
    <property type="molecule type" value="Genomic_DNA"/>
</dbReference>
<feature type="transmembrane region" description="Helical" evidence="8">
    <location>
        <begin position="104"/>
        <end position="132"/>
    </location>
</feature>
<protein>
    <submittedName>
        <fullName evidence="11">Predicted metal dependent hydrolase</fullName>
    </submittedName>
</protein>
<evidence type="ECO:0000256" key="4">
    <source>
        <dbReference type="ARBA" id="ARBA00022679"/>
    </source>
</evidence>
<dbReference type="NCBIfam" id="NF008593">
    <property type="entry name" value="PRK11560.1"/>
    <property type="match status" value="1"/>
</dbReference>
<dbReference type="PANTHER" id="PTHR30443:SF3">
    <property type="entry name" value="KDO(2)-LIPID A PHOSPHOETHANOLAMINE 7''-TRANSFERASE"/>
    <property type="match status" value="1"/>
</dbReference>
<feature type="domain" description="Phosphoethanolamine transferase N-terminal" evidence="10">
    <location>
        <begin position="86"/>
        <end position="222"/>
    </location>
</feature>
<dbReference type="STRING" id="198628.Dda3937_01131"/>
<dbReference type="HOGENOM" id="CLU_018534_1_1_6"/>
<feature type="transmembrane region" description="Helical" evidence="8">
    <location>
        <begin position="185"/>
        <end position="205"/>
    </location>
</feature>
<dbReference type="CDD" id="cd16017">
    <property type="entry name" value="LptA"/>
    <property type="match status" value="1"/>
</dbReference>
<name>E0SEK6_DICD3</name>
<dbReference type="GO" id="GO:0009245">
    <property type="term" value="P:lipid A biosynthetic process"/>
    <property type="evidence" value="ECO:0007669"/>
    <property type="project" value="TreeGrafter"/>
</dbReference>
<dbReference type="PANTHER" id="PTHR30443">
    <property type="entry name" value="INNER MEMBRANE PROTEIN"/>
    <property type="match status" value="1"/>
</dbReference>
<evidence type="ECO:0000256" key="3">
    <source>
        <dbReference type="ARBA" id="ARBA00022519"/>
    </source>
</evidence>
<comment type="subcellular location">
    <subcellularLocation>
        <location evidence="1">Cell inner membrane</location>
        <topology evidence="1">Multi-pass membrane protein</topology>
    </subcellularLocation>
</comment>
<dbReference type="InterPro" id="IPR040423">
    <property type="entry name" value="PEA_transferase"/>
</dbReference>
<dbReference type="InterPro" id="IPR000917">
    <property type="entry name" value="Sulfatase_N"/>
</dbReference>
<evidence type="ECO:0000256" key="2">
    <source>
        <dbReference type="ARBA" id="ARBA00022475"/>
    </source>
</evidence>
<dbReference type="InterPro" id="IPR058130">
    <property type="entry name" value="PEA_transf_C"/>
</dbReference>
<dbReference type="Proteomes" id="UP000006859">
    <property type="component" value="Chromosome"/>
</dbReference>
<dbReference type="Pfam" id="PF00884">
    <property type="entry name" value="Sulfatase"/>
    <property type="match status" value="1"/>
</dbReference>
<keyword evidence="4" id="KW-0808">Transferase</keyword>
<keyword evidence="2" id="KW-1003">Cell membrane</keyword>
<evidence type="ECO:0000259" key="9">
    <source>
        <dbReference type="Pfam" id="PF00884"/>
    </source>
</evidence>
<feature type="transmembrane region" description="Helical" evidence="8">
    <location>
        <begin position="36"/>
        <end position="54"/>
    </location>
</feature>
<keyword evidence="3" id="KW-0997">Cell inner membrane</keyword>
<dbReference type="Gene3D" id="3.40.720.10">
    <property type="entry name" value="Alkaline Phosphatase, subunit A"/>
    <property type="match status" value="1"/>
</dbReference>
<keyword evidence="6 8" id="KW-1133">Transmembrane helix</keyword>
<dbReference type="GO" id="GO:0005886">
    <property type="term" value="C:plasma membrane"/>
    <property type="evidence" value="ECO:0007669"/>
    <property type="project" value="UniProtKB-SubCell"/>
</dbReference>
<dbReference type="KEGG" id="ddd:Dda3937_01131"/>
<dbReference type="InterPro" id="IPR017850">
    <property type="entry name" value="Alkaline_phosphatase_core_sf"/>
</dbReference>
<organism evidence="11 12">
    <name type="scientific">Dickeya dadantii (strain 3937)</name>
    <name type="common">Erwinia chrysanthemi (strain 3937)</name>
    <dbReference type="NCBI Taxonomy" id="198628"/>
    <lineage>
        <taxon>Bacteria</taxon>
        <taxon>Pseudomonadati</taxon>
        <taxon>Pseudomonadota</taxon>
        <taxon>Gammaproteobacteria</taxon>
        <taxon>Enterobacterales</taxon>
        <taxon>Pectobacteriaceae</taxon>
        <taxon>Dickeya</taxon>
    </lineage>
</organism>
<accession>E0SEK6</accession>
<keyword evidence="7 8" id="KW-0472">Membrane</keyword>
<feature type="transmembrane region" description="Helical" evidence="8">
    <location>
        <begin position="144"/>
        <end position="165"/>
    </location>
</feature>
<dbReference type="InterPro" id="IPR012549">
    <property type="entry name" value="EptA-like_N"/>
</dbReference>
<dbReference type="SUPFAM" id="SSF53649">
    <property type="entry name" value="Alkaline phosphatase-like"/>
    <property type="match status" value="1"/>
</dbReference>
<evidence type="ECO:0000256" key="7">
    <source>
        <dbReference type="ARBA" id="ARBA00023136"/>
    </source>
</evidence>
<dbReference type="AlphaFoldDB" id="E0SEK6"/>
<gene>
    <name evidence="11" type="primary">eptB</name>
    <name evidence="11" type="ordered locus">Dda3937_01131</name>
</gene>
<keyword evidence="12" id="KW-1185">Reference proteome</keyword>
<dbReference type="GO" id="GO:0043838">
    <property type="term" value="F:phosphatidylethanolamine:Kdo2-lipid A phosphoethanolamine transferase activity"/>
    <property type="evidence" value="ECO:0007669"/>
    <property type="project" value="TreeGrafter"/>
</dbReference>
<sequence>MAPELSNISSVCLQDIFTSGVWSGMKSLLALSQSKLSWLLAIYIGFFLNLPVFYRRVDAFPFFTENPVAKYIPLLVESMACILFTFFLMRILSLGGRRFFRVMASLLVLISVAASYYMTFFNVVIGYGIIAAVMTTDIDLSKEVVGLFFVLWVAALSLPPVFLIWKNRLQQTLIEQLRTSGRRRIALLGLVASAALVWLPLRYLAQINTSAEKLSNQDLPSYGGVVAHSYLPANWLSAFGLFAYARYDENQDDDELIDPSKQFTYQAPPGIDDTYVVFIIGETTRWDHMGLLGYERDTTPQLAKEKNLLAFRGHSCDTSTKLSMRCMFVREGGTSDNPQRTLREKNIFAVMKSLGFSSELFAMQSEVWFYNNIQADNYAFREMIASEKRNEGKAVDDMLLVDEMSQSLMRYPNGKHLVVLHTKGSHYLYSMRYPRSYARYQPECMGVDASCSREQLINAFDNSVLYTDAVIKRVIDQLRDKKALLVYASDHGESIDDNYHLHGTPRQMAPPEQFRSPIMLWASDKYLAQPRNQQAFEQLRAQQQQGKVLRHEEIFDSMLGCLGYTSPDGGIQEKNNWCNMPGRG</sequence>
<dbReference type="eggNOG" id="COG2194">
    <property type="taxonomic scope" value="Bacteria"/>
</dbReference>
<dbReference type="Pfam" id="PF08019">
    <property type="entry name" value="EptA_B_N"/>
    <property type="match status" value="1"/>
</dbReference>
<dbReference type="GO" id="GO:0016787">
    <property type="term" value="F:hydrolase activity"/>
    <property type="evidence" value="ECO:0007669"/>
    <property type="project" value="UniProtKB-KW"/>
</dbReference>
<feature type="transmembrane region" description="Helical" evidence="8">
    <location>
        <begin position="74"/>
        <end position="92"/>
    </location>
</feature>
<proteinExistence type="predicted"/>
<dbReference type="GO" id="GO:0009244">
    <property type="term" value="P:lipopolysaccharide core region biosynthetic process"/>
    <property type="evidence" value="ECO:0007669"/>
    <property type="project" value="TreeGrafter"/>
</dbReference>
<evidence type="ECO:0000313" key="11">
    <source>
        <dbReference type="EMBL" id="ADM96259.1"/>
    </source>
</evidence>
<evidence type="ECO:0000313" key="12">
    <source>
        <dbReference type="Proteomes" id="UP000006859"/>
    </source>
</evidence>
<feature type="domain" description="Sulfatase N-terminal" evidence="9">
    <location>
        <begin position="275"/>
        <end position="564"/>
    </location>
</feature>
<evidence type="ECO:0000256" key="1">
    <source>
        <dbReference type="ARBA" id="ARBA00004429"/>
    </source>
</evidence>
<evidence type="ECO:0000256" key="6">
    <source>
        <dbReference type="ARBA" id="ARBA00022989"/>
    </source>
</evidence>
<evidence type="ECO:0000256" key="8">
    <source>
        <dbReference type="SAM" id="Phobius"/>
    </source>
</evidence>
<evidence type="ECO:0000259" key="10">
    <source>
        <dbReference type="Pfam" id="PF08019"/>
    </source>
</evidence>
<evidence type="ECO:0000256" key="5">
    <source>
        <dbReference type="ARBA" id="ARBA00022692"/>
    </source>
</evidence>
<reference evidence="11 12" key="1">
    <citation type="journal article" date="2011" name="J. Bacteriol.">
        <title>Genome sequence of the plant-pathogenic bacterium Dickeya dadantii 3937.</title>
        <authorList>
            <person name="Glasner J.D."/>
            <person name="Yang C.H."/>
            <person name="Reverchon S."/>
            <person name="Hugouvieux-Cotte-Pattat N."/>
            <person name="Condemine G."/>
            <person name="Bohin J.P."/>
            <person name="Van Gijsegem F."/>
            <person name="Yang S."/>
            <person name="Franza T."/>
            <person name="Expert D."/>
            <person name="Plunkett G. III"/>
            <person name="San Francisco M.J."/>
            <person name="Charkowski A.O."/>
            <person name="Py B."/>
            <person name="Bell K."/>
            <person name="Rauscher L."/>
            <person name="Rodriguez-Palenzuela P."/>
            <person name="Toussaint A."/>
            <person name="Holeva M.C."/>
            <person name="He S.Y."/>
            <person name="Douet V."/>
            <person name="Boccara M."/>
            <person name="Blanco C."/>
            <person name="Toth I."/>
            <person name="Anderson B.D."/>
            <person name="Biehl B.S."/>
            <person name="Mau B."/>
            <person name="Flynn S.M."/>
            <person name="Barras F."/>
            <person name="Lindeberg M."/>
            <person name="Birch P.R."/>
            <person name="Tsuyumu S."/>
            <person name="Shi X."/>
            <person name="Hibbing M."/>
            <person name="Yap M.N."/>
            <person name="Carpentier M."/>
            <person name="Dassa E."/>
            <person name="Umehara M."/>
            <person name="Kim J.F."/>
            <person name="Rusch M."/>
            <person name="Soni P."/>
            <person name="Mayhew G.F."/>
            <person name="Fouts D.E."/>
            <person name="Gill S.R."/>
            <person name="Blattner F.R."/>
            <person name="Keen N.T."/>
            <person name="Perna N.T."/>
        </authorList>
    </citation>
    <scope>NUCLEOTIDE SEQUENCE [LARGE SCALE GENOMIC DNA]</scope>
    <source>
        <strain evidence="11 12">3937</strain>
    </source>
</reference>
<keyword evidence="5 8" id="KW-0812">Transmembrane</keyword>
<keyword evidence="11" id="KW-0378">Hydrolase</keyword>